<feature type="region of interest" description="Disordered" evidence="1">
    <location>
        <begin position="21"/>
        <end position="107"/>
    </location>
</feature>
<sequence length="325" mass="33621">MSIILQELAAGRIDAAEAARRIDELRSPAPQAETVEEPAADEPGQQPSEDGNDEDVWAAATDRPQRATYTTESFPAAGATPADSPSAPDEKSTNRKDTVRDKPVNTGGVERISVRAVGRRVRIVGEPAVATVSADGPHVLRRNGSVLEISSDGDMGSSLDGFSILRATRSLDDIRSLGLGKELFLRVNPGIIIDAEVTAGSLNTEGVPHLGKIRVTAGGAKLLDVAQIEDALIQAGQATIKGAITVGRSRIRAESGSLSIQLADESNVTVTGDSQLGKVAWSGGHTGAGDEVVMGNGSARLDVEVVMGHAQIKIGSTPKSDAGAA</sequence>
<dbReference type="AlphaFoldDB" id="A0A6J4N427"/>
<evidence type="ECO:0000256" key="1">
    <source>
        <dbReference type="SAM" id="MobiDB-lite"/>
    </source>
</evidence>
<evidence type="ECO:0000313" key="2">
    <source>
        <dbReference type="EMBL" id="CAA9377260.1"/>
    </source>
</evidence>
<accession>A0A6J4N427</accession>
<organism evidence="2">
    <name type="scientific">uncultured Propionibacteriaceae bacterium</name>
    <dbReference type="NCBI Taxonomy" id="257457"/>
    <lineage>
        <taxon>Bacteria</taxon>
        <taxon>Bacillati</taxon>
        <taxon>Actinomycetota</taxon>
        <taxon>Actinomycetes</taxon>
        <taxon>Propionibacteriales</taxon>
        <taxon>Propionibacteriaceae</taxon>
        <taxon>environmental samples</taxon>
    </lineage>
</organism>
<protein>
    <recommendedName>
        <fullName evidence="3">Adhesin domain-containing protein</fullName>
    </recommendedName>
</protein>
<gene>
    <name evidence="2" type="ORF">AVDCRST_MAG75-651</name>
</gene>
<name>A0A6J4N427_9ACTN</name>
<dbReference type="EMBL" id="CADCUO010000041">
    <property type="protein sequence ID" value="CAA9377260.1"/>
    <property type="molecule type" value="Genomic_DNA"/>
</dbReference>
<reference evidence="2" key="1">
    <citation type="submission" date="2020-02" db="EMBL/GenBank/DDBJ databases">
        <authorList>
            <person name="Meier V. D."/>
        </authorList>
    </citation>
    <scope>NUCLEOTIDE SEQUENCE</scope>
    <source>
        <strain evidence="2">AVDCRST_MAG75</strain>
    </source>
</reference>
<proteinExistence type="predicted"/>
<evidence type="ECO:0008006" key="3">
    <source>
        <dbReference type="Google" id="ProtNLM"/>
    </source>
</evidence>
<feature type="compositionally biased region" description="Basic and acidic residues" evidence="1">
    <location>
        <begin position="88"/>
        <end position="103"/>
    </location>
</feature>